<dbReference type="SUPFAM" id="SSF55073">
    <property type="entry name" value="Nucleotide cyclase"/>
    <property type="match status" value="1"/>
</dbReference>
<dbReference type="PROSITE" id="PS50113">
    <property type="entry name" value="PAC"/>
    <property type="match status" value="1"/>
</dbReference>
<dbReference type="SMART" id="SM00086">
    <property type="entry name" value="PAC"/>
    <property type="match status" value="1"/>
</dbReference>
<dbReference type="Pfam" id="PF08447">
    <property type="entry name" value="PAS_3"/>
    <property type="match status" value="1"/>
</dbReference>
<dbReference type="InterPro" id="IPR035965">
    <property type="entry name" value="PAS-like_dom_sf"/>
</dbReference>
<dbReference type="NCBIfam" id="TIGR00254">
    <property type="entry name" value="GGDEF"/>
    <property type="match status" value="1"/>
</dbReference>
<dbReference type="NCBIfam" id="TIGR00229">
    <property type="entry name" value="sensory_box"/>
    <property type="match status" value="1"/>
</dbReference>
<feature type="domain" description="PAS" evidence="1">
    <location>
        <begin position="14"/>
        <end position="69"/>
    </location>
</feature>
<organism evidence="4 5">
    <name type="scientific">Cohnella candidum</name>
    <dbReference type="NCBI Taxonomy" id="2674991"/>
    <lineage>
        <taxon>Bacteria</taxon>
        <taxon>Bacillati</taxon>
        <taxon>Bacillota</taxon>
        <taxon>Bacilli</taxon>
        <taxon>Bacillales</taxon>
        <taxon>Paenibacillaceae</taxon>
        <taxon>Cohnella</taxon>
    </lineage>
</organism>
<dbReference type="PANTHER" id="PTHR44757">
    <property type="entry name" value="DIGUANYLATE CYCLASE DGCP"/>
    <property type="match status" value="1"/>
</dbReference>
<dbReference type="SMART" id="SM00091">
    <property type="entry name" value="PAS"/>
    <property type="match status" value="1"/>
</dbReference>
<feature type="domain" description="GGDEF" evidence="3">
    <location>
        <begin position="168"/>
        <end position="295"/>
    </location>
</feature>
<dbReference type="EMBL" id="CP033433">
    <property type="protein sequence ID" value="AYQ72206.1"/>
    <property type="molecule type" value="Genomic_DNA"/>
</dbReference>
<dbReference type="PROSITE" id="PS50887">
    <property type="entry name" value="GGDEF"/>
    <property type="match status" value="1"/>
</dbReference>
<dbReference type="InterPro" id="IPR000700">
    <property type="entry name" value="PAS-assoc_C"/>
</dbReference>
<keyword evidence="5" id="KW-1185">Reference proteome</keyword>
<dbReference type="InterPro" id="IPR000014">
    <property type="entry name" value="PAS"/>
</dbReference>
<gene>
    <name evidence="4" type="ORF">EAV92_06250</name>
</gene>
<dbReference type="CDD" id="cd00130">
    <property type="entry name" value="PAS"/>
    <property type="match status" value="1"/>
</dbReference>
<reference evidence="4 5" key="1">
    <citation type="submission" date="2018-10" db="EMBL/GenBank/DDBJ databases">
        <title>Genome Sequence of Cohnella sp.</title>
        <authorList>
            <person name="Srinivasan S."/>
            <person name="Kim M.K."/>
        </authorList>
    </citation>
    <scope>NUCLEOTIDE SEQUENCE [LARGE SCALE GENOMIC DNA]</scope>
    <source>
        <strain evidence="4 5">18JY8-7</strain>
    </source>
</reference>
<dbReference type="Pfam" id="PF00990">
    <property type="entry name" value="GGDEF"/>
    <property type="match status" value="1"/>
</dbReference>
<dbReference type="InterPro" id="IPR029787">
    <property type="entry name" value="Nucleotide_cyclase"/>
</dbReference>
<evidence type="ECO:0000259" key="2">
    <source>
        <dbReference type="PROSITE" id="PS50113"/>
    </source>
</evidence>
<dbReference type="InterPro" id="IPR013655">
    <property type="entry name" value="PAS_fold_3"/>
</dbReference>
<dbReference type="InterPro" id="IPR052155">
    <property type="entry name" value="Biofilm_reg_signaling"/>
</dbReference>
<evidence type="ECO:0000313" key="4">
    <source>
        <dbReference type="EMBL" id="AYQ72206.1"/>
    </source>
</evidence>
<dbReference type="SMART" id="SM00267">
    <property type="entry name" value="GGDEF"/>
    <property type="match status" value="1"/>
</dbReference>
<accession>A0A3G3JVF3</accession>
<dbReference type="Gene3D" id="3.30.450.20">
    <property type="entry name" value="PAS domain"/>
    <property type="match status" value="1"/>
</dbReference>
<evidence type="ECO:0000313" key="5">
    <source>
        <dbReference type="Proteomes" id="UP000269097"/>
    </source>
</evidence>
<protein>
    <submittedName>
        <fullName evidence="4">Sensor domain-containing diguanylate cyclase</fullName>
    </submittedName>
</protein>
<dbReference type="PANTHER" id="PTHR44757:SF2">
    <property type="entry name" value="BIOFILM ARCHITECTURE MAINTENANCE PROTEIN MBAA"/>
    <property type="match status" value="1"/>
</dbReference>
<name>A0A3G3JVF3_9BACL</name>
<dbReference type="InterPro" id="IPR000160">
    <property type="entry name" value="GGDEF_dom"/>
</dbReference>
<dbReference type="Proteomes" id="UP000269097">
    <property type="component" value="Chromosome"/>
</dbReference>
<sequence length="295" mass="33795">MLQREEGFEPILDIQEMFTFIAEKSQNIISSYSADGIFTYISPSVKALLGYTPEEVIGRPATDFNHPEDNIKLRGFRDTFVIDQDTVRFTGRVRHKNGQYRWFETTVEYIREPSENIIQTIGVGRDITDRKEAEETISFLAYHDALTDLPNRRLFTDHVREKLVEHAGLHGLMLLDLDGFKCVNDTFGHDVGDLLLTEAAKRLKNTVGDRGFAARWGGDEFTIFLARLSQREELEEFIRRIEEVISEPFLIEGHSLSVRASIGSSLYPEDGESVESLIRKADSGMYRVKNREKKP</sequence>
<evidence type="ECO:0000259" key="3">
    <source>
        <dbReference type="PROSITE" id="PS50887"/>
    </source>
</evidence>
<dbReference type="KEGG" id="coh:EAV92_06250"/>
<dbReference type="AlphaFoldDB" id="A0A3G3JVF3"/>
<dbReference type="InterPro" id="IPR001610">
    <property type="entry name" value="PAC"/>
</dbReference>
<dbReference type="CDD" id="cd01949">
    <property type="entry name" value="GGDEF"/>
    <property type="match status" value="1"/>
</dbReference>
<feature type="domain" description="PAC" evidence="2">
    <location>
        <begin position="87"/>
        <end position="139"/>
    </location>
</feature>
<dbReference type="InterPro" id="IPR043128">
    <property type="entry name" value="Rev_trsase/Diguanyl_cyclase"/>
</dbReference>
<evidence type="ECO:0000259" key="1">
    <source>
        <dbReference type="PROSITE" id="PS50112"/>
    </source>
</evidence>
<dbReference type="SUPFAM" id="SSF55785">
    <property type="entry name" value="PYP-like sensor domain (PAS domain)"/>
    <property type="match status" value="1"/>
</dbReference>
<dbReference type="RefSeq" id="WP_123040266.1">
    <property type="nucleotide sequence ID" value="NZ_CP033433.1"/>
</dbReference>
<dbReference type="Gene3D" id="3.30.70.270">
    <property type="match status" value="1"/>
</dbReference>
<dbReference type="PROSITE" id="PS50112">
    <property type="entry name" value="PAS"/>
    <property type="match status" value="1"/>
</dbReference>
<proteinExistence type="predicted"/>